<evidence type="ECO:0000256" key="1">
    <source>
        <dbReference type="ARBA" id="ARBA00001933"/>
    </source>
</evidence>
<name>A0A9P0ENA3_9HYPO</name>
<dbReference type="Gene3D" id="3.90.1150.10">
    <property type="entry name" value="Aspartate Aminotransferase, domain 1"/>
    <property type="match status" value="1"/>
</dbReference>
<keyword evidence="4 7" id="KW-0032">Aminotransferase</keyword>
<proteinExistence type="inferred from homology"/>
<dbReference type="AlphaFoldDB" id="A0A9P0ENA3"/>
<evidence type="ECO:0000256" key="6">
    <source>
        <dbReference type="ARBA" id="ARBA00022898"/>
    </source>
</evidence>
<evidence type="ECO:0000313" key="10">
    <source>
        <dbReference type="Proteomes" id="UP000775872"/>
    </source>
</evidence>
<dbReference type="Gene3D" id="3.40.640.10">
    <property type="entry name" value="Type I PLP-dependent aspartate aminotransferase-like (Major domain)"/>
    <property type="match status" value="1"/>
</dbReference>
<dbReference type="InterPro" id="IPR015421">
    <property type="entry name" value="PyrdxlP-dep_Trfase_major"/>
</dbReference>
<dbReference type="InterPro" id="IPR015422">
    <property type="entry name" value="PyrdxlP-dep_Trfase_small"/>
</dbReference>
<dbReference type="FunFam" id="3.40.640.10:FF:000066">
    <property type="entry name" value="Aspartate aminotransferase"/>
    <property type="match status" value="1"/>
</dbReference>
<evidence type="ECO:0000256" key="3">
    <source>
        <dbReference type="ARBA" id="ARBA00011738"/>
    </source>
</evidence>
<keyword evidence="6" id="KW-0663">Pyridoxal phosphate</keyword>
<comment type="subunit">
    <text evidence="3 7">Homodimer.</text>
</comment>
<dbReference type="Proteomes" id="UP000775872">
    <property type="component" value="Unassembled WGS sequence"/>
</dbReference>
<evidence type="ECO:0000256" key="2">
    <source>
        <dbReference type="ARBA" id="ARBA00007441"/>
    </source>
</evidence>
<feature type="domain" description="Aminotransferase class I/classII large" evidence="8">
    <location>
        <begin position="48"/>
        <end position="414"/>
    </location>
</feature>
<dbReference type="CDD" id="cd00609">
    <property type="entry name" value="AAT_like"/>
    <property type="match status" value="1"/>
</dbReference>
<dbReference type="PRINTS" id="PR00799">
    <property type="entry name" value="TRANSAMINASE"/>
</dbReference>
<dbReference type="GO" id="GO:0030170">
    <property type="term" value="F:pyridoxal phosphate binding"/>
    <property type="evidence" value="ECO:0007669"/>
    <property type="project" value="InterPro"/>
</dbReference>
<accession>A0A9P0ENA3</accession>
<sequence>MFRETSPTLAVSESIAHTEALDLVAHNASLSDEPFRVNNAFRLDPDPRKVNLSIGVFRSDQAAPWPLPVVQKAEQIIHQEQDPYRHEYKGIIGDEGFLSAARDLAFGFDKTTHQQDANRVVSVQAISGTGANHIGAMLIARRFRPINVWLPDPTWSNHYTIWDFVGVRCRAYPYYDEVAQSMNLEAMVGTLSTQACKGDAIVLQACAHNPTGTDPTRDEWKKIALTCRQLGLIVLFDSAYQGFATGNVDDDAWAVRYFFGQKLDICVAQSFSKNFGLYGQRVGVLHVALAEPSAEDAAAILSELTHFIRAEYSTAPGWGSTIVKRVLKDPELRSQWIQDLGTMSRRIRSMREALFRKLVELQTPGSWEHLLTQVGMFSYTGLGPRQVSVMRRQHHIYMLQSGRISLSGLVSEQLTSMQVQSSNVSYVASCIDNVIRDANIDVE</sequence>
<protein>
    <recommendedName>
        <fullName evidence="7">Aspartate aminotransferase</fullName>
        <ecNumber evidence="7">2.6.1.1</ecNumber>
    </recommendedName>
</protein>
<dbReference type="SUPFAM" id="SSF53383">
    <property type="entry name" value="PLP-dependent transferases"/>
    <property type="match status" value="1"/>
</dbReference>
<dbReference type="OrthoDB" id="550424at2759"/>
<dbReference type="Pfam" id="PF00155">
    <property type="entry name" value="Aminotran_1_2"/>
    <property type="match status" value="1"/>
</dbReference>
<keyword evidence="5 7" id="KW-0808">Transferase</keyword>
<organism evidence="9 10">
    <name type="scientific">Clonostachys solani</name>
    <dbReference type="NCBI Taxonomy" id="160281"/>
    <lineage>
        <taxon>Eukaryota</taxon>
        <taxon>Fungi</taxon>
        <taxon>Dikarya</taxon>
        <taxon>Ascomycota</taxon>
        <taxon>Pezizomycotina</taxon>
        <taxon>Sordariomycetes</taxon>
        <taxon>Hypocreomycetidae</taxon>
        <taxon>Hypocreales</taxon>
        <taxon>Bionectriaceae</taxon>
        <taxon>Clonostachys</taxon>
    </lineage>
</organism>
<evidence type="ECO:0000256" key="4">
    <source>
        <dbReference type="ARBA" id="ARBA00022576"/>
    </source>
</evidence>
<dbReference type="InterPro" id="IPR004838">
    <property type="entry name" value="NHTrfase_class1_PyrdxlP-BS"/>
</dbReference>
<dbReference type="GO" id="GO:0004069">
    <property type="term" value="F:L-aspartate:2-oxoglutarate aminotransferase activity"/>
    <property type="evidence" value="ECO:0007669"/>
    <property type="project" value="UniProtKB-EC"/>
</dbReference>
<evidence type="ECO:0000256" key="5">
    <source>
        <dbReference type="ARBA" id="ARBA00022679"/>
    </source>
</evidence>
<dbReference type="InterPro" id="IPR000796">
    <property type="entry name" value="Asp_trans"/>
</dbReference>
<dbReference type="InterPro" id="IPR004839">
    <property type="entry name" value="Aminotransferase_I/II_large"/>
</dbReference>
<evidence type="ECO:0000313" key="9">
    <source>
        <dbReference type="EMBL" id="CAH0055897.1"/>
    </source>
</evidence>
<dbReference type="EC" id="2.6.1.1" evidence="7"/>
<dbReference type="GO" id="GO:0006532">
    <property type="term" value="P:aspartate biosynthetic process"/>
    <property type="evidence" value="ECO:0007669"/>
    <property type="project" value="TreeGrafter"/>
</dbReference>
<gene>
    <name evidence="9" type="ORF">CSOL1703_00005831</name>
</gene>
<dbReference type="PANTHER" id="PTHR11879:SF20">
    <property type="entry name" value="ASPARTATE AMINOTRANSFERASE"/>
    <property type="match status" value="1"/>
</dbReference>
<dbReference type="GO" id="GO:0005829">
    <property type="term" value="C:cytosol"/>
    <property type="evidence" value="ECO:0007669"/>
    <property type="project" value="TreeGrafter"/>
</dbReference>
<dbReference type="InterPro" id="IPR015424">
    <property type="entry name" value="PyrdxlP-dep_Trfase"/>
</dbReference>
<comment type="similarity">
    <text evidence="2">Belongs to the class-I pyridoxal-phosphate-dependent aminotransferase family.</text>
</comment>
<reference evidence="9 10" key="2">
    <citation type="submission" date="2021-10" db="EMBL/GenBank/DDBJ databases">
        <authorList>
            <person name="Piombo E."/>
        </authorList>
    </citation>
    <scope>NUCLEOTIDE SEQUENCE [LARGE SCALE GENOMIC DNA]</scope>
</reference>
<comment type="cofactor">
    <cofactor evidence="1">
        <name>pyridoxal 5'-phosphate</name>
        <dbReference type="ChEBI" id="CHEBI:597326"/>
    </cofactor>
</comment>
<comment type="miscellaneous">
    <text evidence="7">In eukaryotes there are cytoplasmic, mitochondrial and chloroplastic isozymes.</text>
</comment>
<comment type="caution">
    <text evidence="9">The sequence shown here is derived from an EMBL/GenBank/DDBJ whole genome shotgun (WGS) entry which is preliminary data.</text>
</comment>
<comment type="catalytic activity">
    <reaction evidence="7">
        <text>L-aspartate + 2-oxoglutarate = oxaloacetate + L-glutamate</text>
        <dbReference type="Rhea" id="RHEA:21824"/>
        <dbReference type="ChEBI" id="CHEBI:16452"/>
        <dbReference type="ChEBI" id="CHEBI:16810"/>
        <dbReference type="ChEBI" id="CHEBI:29985"/>
        <dbReference type="ChEBI" id="CHEBI:29991"/>
        <dbReference type="EC" id="2.6.1.1"/>
    </reaction>
</comment>
<evidence type="ECO:0000256" key="7">
    <source>
        <dbReference type="RuleBase" id="RU000480"/>
    </source>
</evidence>
<dbReference type="PANTHER" id="PTHR11879">
    <property type="entry name" value="ASPARTATE AMINOTRANSFERASE"/>
    <property type="match status" value="1"/>
</dbReference>
<evidence type="ECO:0000259" key="8">
    <source>
        <dbReference type="Pfam" id="PF00155"/>
    </source>
</evidence>
<dbReference type="PROSITE" id="PS00105">
    <property type="entry name" value="AA_TRANSFER_CLASS_1"/>
    <property type="match status" value="1"/>
</dbReference>
<reference evidence="10" key="1">
    <citation type="submission" date="2019-06" db="EMBL/GenBank/DDBJ databases">
        <authorList>
            <person name="Broberg M."/>
        </authorList>
    </citation>
    <scope>NUCLEOTIDE SEQUENCE [LARGE SCALE GENOMIC DNA]</scope>
</reference>
<keyword evidence="10" id="KW-1185">Reference proteome</keyword>
<dbReference type="EMBL" id="CABFOC020000063">
    <property type="protein sequence ID" value="CAH0055897.1"/>
    <property type="molecule type" value="Genomic_DNA"/>
</dbReference>